<evidence type="ECO:0000313" key="2">
    <source>
        <dbReference type="EMBL" id="GGL26731.1"/>
    </source>
</evidence>
<keyword evidence="3" id="KW-1185">Reference proteome</keyword>
<comment type="caution">
    <text evidence="2">The sequence shown here is derived from an EMBL/GenBank/DDBJ whole genome shotgun (WGS) entry which is preliminary data.</text>
</comment>
<evidence type="ECO:0000256" key="1">
    <source>
        <dbReference type="SAM" id="MobiDB-lite"/>
    </source>
</evidence>
<organism evidence="2 3">
    <name type="scientific">Halarchaeum grantii</name>
    <dbReference type="NCBI Taxonomy" id="1193105"/>
    <lineage>
        <taxon>Archaea</taxon>
        <taxon>Methanobacteriati</taxon>
        <taxon>Methanobacteriota</taxon>
        <taxon>Stenosarchaea group</taxon>
        <taxon>Halobacteria</taxon>
        <taxon>Halobacteriales</taxon>
        <taxon>Halobacteriaceae</taxon>
    </lineage>
</organism>
<dbReference type="Proteomes" id="UP000628840">
    <property type="component" value="Unassembled WGS sequence"/>
</dbReference>
<proteinExistence type="predicted"/>
<name>A0A830FAC6_9EURY</name>
<feature type="compositionally biased region" description="Gly residues" evidence="1">
    <location>
        <begin position="1"/>
        <end position="12"/>
    </location>
</feature>
<accession>A0A830FAC6</accession>
<evidence type="ECO:0000313" key="3">
    <source>
        <dbReference type="Proteomes" id="UP000628840"/>
    </source>
</evidence>
<protein>
    <submittedName>
        <fullName evidence="2">Uncharacterized protein</fullName>
    </submittedName>
</protein>
<dbReference type="AlphaFoldDB" id="A0A830FAC6"/>
<sequence length="89" mass="9219">MPPGDGTGGDGAEGPDAAARAVRDRALDACEGEPTCSVCPASADFYLYEAGRVSTFACWEHVSPYAADVNGSPEEAARPIAVPLDSFRE</sequence>
<gene>
    <name evidence="2" type="ORF">GCM10009037_07990</name>
</gene>
<reference evidence="2 3" key="1">
    <citation type="journal article" date="2019" name="Int. J. Syst. Evol. Microbiol.">
        <title>The Global Catalogue of Microorganisms (GCM) 10K type strain sequencing project: providing services to taxonomists for standard genome sequencing and annotation.</title>
        <authorList>
            <consortium name="The Broad Institute Genomics Platform"/>
            <consortium name="The Broad Institute Genome Sequencing Center for Infectious Disease"/>
            <person name="Wu L."/>
            <person name="Ma J."/>
        </authorList>
    </citation>
    <scope>NUCLEOTIDE SEQUENCE [LARGE SCALE GENOMIC DNA]</scope>
    <source>
        <strain evidence="2 3">JCM 19585</strain>
    </source>
</reference>
<dbReference type="RefSeq" id="WP_229870905.1">
    <property type="nucleotide sequence ID" value="NZ_BMPF01000001.1"/>
</dbReference>
<dbReference type="EMBL" id="BMPF01000001">
    <property type="protein sequence ID" value="GGL26731.1"/>
    <property type="molecule type" value="Genomic_DNA"/>
</dbReference>
<feature type="region of interest" description="Disordered" evidence="1">
    <location>
        <begin position="1"/>
        <end position="20"/>
    </location>
</feature>